<dbReference type="Proteomes" id="UP001143910">
    <property type="component" value="Unassembled WGS sequence"/>
</dbReference>
<reference evidence="1" key="1">
    <citation type="submission" date="2022-08" db="EMBL/GenBank/DDBJ databases">
        <title>Genome Sequence of Lecanicillium fungicola.</title>
        <authorList>
            <person name="Buettner E."/>
        </authorList>
    </citation>
    <scope>NUCLEOTIDE SEQUENCE</scope>
    <source>
        <strain evidence="1">Babe33</strain>
    </source>
</reference>
<evidence type="ECO:0000313" key="1">
    <source>
        <dbReference type="EMBL" id="KAJ2979937.1"/>
    </source>
</evidence>
<accession>A0ACC1NLZ3</accession>
<sequence>MRYSAALLTLVASPVALAQTQSKCDPTKQLNCPSDPAFGAQKVDCDFTHGACNPIKEADGTTIEYGKDGAVFAIKKAGDAPTVESSNYIFFGHIDVDLKIAPGNCIVTSVVLQSDDLDEIDLEWLGGQPNKVQTNYFRRGDDGTYDRGRTHDVSDATGTFHTYSIDWTPDAIHWSIDGTVIRTVTKAEADPKFPQTPMRVKLGTWTPGPSASPGTIQWAGNGNLADFSQSPFNAYYRSVSIVDYAGGSAATDKSVKEYVYGDQSGSKDSIRVQ</sequence>
<dbReference type="EMBL" id="JANJQO010000240">
    <property type="protein sequence ID" value="KAJ2979937.1"/>
    <property type="molecule type" value="Genomic_DNA"/>
</dbReference>
<keyword evidence="2" id="KW-1185">Reference proteome</keyword>
<proteinExistence type="predicted"/>
<protein>
    <submittedName>
        <fullName evidence="1">Uncharacterized protein</fullName>
    </submittedName>
</protein>
<gene>
    <name evidence="1" type="ORF">NQ176_g2945</name>
</gene>
<name>A0ACC1NLZ3_9HYPO</name>
<comment type="caution">
    <text evidence="1">The sequence shown here is derived from an EMBL/GenBank/DDBJ whole genome shotgun (WGS) entry which is preliminary data.</text>
</comment>
<organism evidence="1 2">
    <name type="scientific">Zarea fungicola</name>
    <dbReference type="NCBI Taxonomy" id="93591"/>
    <lineage>
        <taxon>Eukaryota</taxon>
        <taxon>Fungi</taxon>
        <taxon>Dikarya</taxon>
        <taxon>Ascomycota</taxon>
        <taxon>Pezizomycotina</taxon>
        <taxon>Sordariomycetes</taxon>
        <taxon>Hypocreomycetidae</taxon>
        <taxon>Hypocreales</taxon>
        <taxon>Cordycipitaceae</taxon>
        <taxon>Zarea</taxon>
    </lineage>
</organism>
<evidence type="ECO:0000313" key="2">
    <source>
        <dbReference type="Proteomes" id="UP001143910"/>
    </source>
</evidence>